<name>A0A3P5XLN2_9RHOB</name>
<keyword evidence="2" id="KW-1185">Reference proteome</keyword>
<proteinExistence type="predicted"/>
<dbReference type="Proteomes" id="UP000277498">
    <property type="component" value="Unassembled WGS sequence"/>
</dbReference>
<evidence type="ECO:0000313" key="2">
    <source>
        <dbReference type="Proteomes" id="UP000277498"/>
    </source>
</evidence>
<organism evidence="1 2">
    <name type="scientific">Pseudogemmobacter humi</name>
    <dbReference type="NCBI Taxonomy" id="2483812"/>
    <lineage>
        <taxon>Bacteria</taxon>
        <taxon>Pseudomonadati</taxon>
        <taxon>Pseudomonadota</taxon>
        <taxon>Alphaproteobacteria</taxon>
        <taxon>Rhodobacterales</taxon>
        <taxon>Paracoccaceae</taxon>
        <taxon>Pseudogemmobacter</taxon>
    </lineage>
</organism>
<sequence>MKRSSSSQFLDFVTMTTRASQDHPGPLLHYRLASLNHIIDVSTPNHPTLSLS</sequence>
<dbReference type="EMBL" id="UXAW01000087">
    <property type="protein sequence ID" value="VDC31687.1"/>
    <property type="molecule type" value="Genomic_DNA"/>
</dbReference>
<gene>
    <name evidence="1" type="ORF">XINFAN_03059</name>
</gene>
<reference evidence="1 2" key="1">
    <citation type="submission" date="2018-11" db="EMBL/GenBank/DDBJ databases">
        <authorList>
            <person name="Criscuolo A."/>
        </authorList>
    </citation>
    <scope>NUCLEOTIDE SEQUENCE [LARGE SCALE GENOMIC DNA]</scope>
    <source>
        <strain evidence="1">ACIP111625</strain>
    </source>
</reference>
<dbReference type="AlphaFoldDB" id="A0A3P5XLN2"/>
<dbReference type="OrthoDB" id="80147at2"/>
<dbReference type="RefSeq" id="WP_160144636.1">
    <property type="nucleotide sequence ID" value="NZ_UXAW01000087.1"/>
</dbReference>
<accession>A0A3P5XLN2</accession>
<protein>
    <submittedName>
        <fullName evidence="1">Uncharacterized protein</fullName>
    </submittedName>
</protein>
<evidence type="ECO:0000313" key="1">
    <source>
        <dbReference type="EMBL" id="VDC31687.1"/>
    </source>
</evidence>